<dbReference type="GO" id="GO:0016020">
    <property type="term" value="C:membrane"/>
    <property type="evidence" value="ECO:0007669"/>
    <property type="project" value="UniProtKB-UniRule"/>
</dbReference>
<dbReference type="STRING" id="1458307.OSB_24600"/>
<organism evidence="1 2">
    <name type="scientific">Octadecabacter temperatus</name>
    <dbReference type="NCBI Taxonomy" id="1458307"/>
    <lineage>
        <taxon>Bacteria</taxon>
        <taxon>Pseudomonadati</taxon>
        <taxon>Pseudomonadota</taxon>
        <taxon>Alphaproteobacteria</taxon>
        <taxon>Rhodobacterales</taxon>
        <taxon>Roseobacteraceae</taxon>
        <taxon>Octadecabacter</taxon>
    </lineage>
</organism>
<evidence type="ECO:0000313" key="1">
    <source>
        <dbReference type="EMBL" id="AKS46995.1"/>
    </source>
</evidence>
<name>A0A0K0Y7V4_9RHOB</name>
<dbReference type="PANTHER" id="PTHR30329">
    <property type="entry name" value="STATOR ELEMENT OF FLAGELLAR MOTOR COMPLEX"/>
    <property type="match status" value="1"/>
</dbReference>
<dbReference type="Gene3D" id="3.30.1330.60">
    <property type="entry name" value="OmpA-like domain"/>
    <property type="match status" value="1"/>
</dbReference>
<dbReference type="EMBL" id="CP012160">
    <property type="protein sequence ID" value="AKS46995.1"/>
    <property type="molecule type" value="Genomic_DNA"/>
</dbReference>
<dbReference type="InterPro" id="IPR006665">
    <property type="entry name" value="OmpA-like"/>
</dbReference>
<sequence>MRHLIRTLKRSLAAVAAISVLATPAFSQQAARGEQVGRIQWGIWIDPDGCMHWMADGGFEQYQVNRLNPETGRPVCMKIETCFTGETDSMFHTDSHQLTDSARQRLQQVFNQNGVSGYAVYGHTDSRASNSYNQTLSEHRARAVANVGRSVGAVIEREIGFGETRPIASNNSAAGMAQNRRVEVICYRW</sequence>
<dbReference type="PANTHER" id="PTHR30329:SF21">
    <property type="entry name" value="LIPOPROTEIN YIAD-RELATED"/>
    <property type="match status" value="1"/>
</dbReference>
<dbReference type="CDD" id="cd07185">
    <property type="entry name" value="OmpA_C-like"/>
    <property type="match status" value="1"/>
</dbReference>
<dbReference type="PROSITE" id="PS51123">
    <property type="entry name" value="OMPA_2"/>
    <property type="match status" value="1"/>
</dbReference>
<dbReference type="Pfam" id="PF00691">
    <property type="entry name" value="OmpA"/>
    <property type="match status" value="1"/>
</dbReference>
<dbReference type="RefSeq" id="WP_074202234.1">
    <property type="nucleotide sequence ID" value="NZ_CP012160.1"/>
</dbReference>
<keyword evidence="2" id="KW-1185">Reference proteome</keyword>
<dbReference type="KEGG" id="otm:OSB_24600"/>
<protein>
    <submittedName>
        <fullName evidence="1">Outer membrane porin F</fullName>
    </submittedName>
</protein>
<dbReference type="Proteomes" id="UP000067444">
    <property type="component" value="Chromosome"/>
</dbReference>
<proteinExistence type="predicted"/>
<dbReference type="InterPro" id="IPR050330">
    <property type="entry name" value="Bact_OuterMem_StrucFunc"/>
</dbReference>
<dbReference type="InterPro" id="IPR036737">
    <property type="entry name" value="OmpA-like_sf"/>
</dbReference>
<gene>
    <name evidence="1" type="primary">oprF_2</name>
    <name evidence="1" type="ORF">OSB_24600</name>
</gene>
<accession>A0A0K0Y7V4</accession>
<dbReference type="AlphaFoldDB" id="A0A0K0Y7V4"/>
<evidence type="ECO:0000313" key="2">
    <source>
        <dbReference type="Proteomes" id="UP000067444"/>
    </source>
</evidence>
<reference evidence="1 2" key="1">
    <citation type="journal article" date="2015" name="Genome Announc.">
        <title>Closed Genome Sequence of Octadecabacter temperatus SB1, the First Mesophilic Species of the Genus Octadecabacter.</title>
        <authorList>
            <person name="Voget S."/>
            <person name="Billerbeck S."/>
            <person name="Simon M."/>
            <person name="Daniel R."/>
        </authorList>
    </citation>
    <scope>NUCLEOTIDE SEQUENCE [LARGE SCALE GENOMIC DNA]</scope>
    <source>
        <strain evidence="1 2">SB1</strain>
    </source>
</reference>
<dbReference type="SUPFAM" id="SSF103088">
    <property type="entry name" value="OmpA-like"/>
    <property type="match status" value="1"/>
</dbReference>